<name>A0A5N6X435_9EURO</name>
<evidence type="ECO:0000313" key="3">
    <source>
        <dbReference type="EMBL" id="KAE8327086.1"/>
    </source>
</evidence>
<keyword evidence="2" id="KW-0812">Transmembrane</keyword>
<accession>A0A5N6X435</accession>
<feature type="transmembrane region" description="Helical" evidence="2">
    <location>
        <begin position="138"/>
        <end position="161"/>
    </location>
</feature>
<evidence type="ECO:0000313" key="4">
    <source>
        <dbReference type="Proteomes" id="UP000325945"/>
    </source>
</evidence>
<protein>
    <submittedName>
        <fullName evidence="3">Uncharacterized protein</fullName>
    </submittedName>
</protein>
<keyword evidence="2" id="KW-1133">Transmembrane helix</keyword>
<dbReference type="Proteomes" id="UP000325945">
    <property type="component" value="Unassembled WGS sequence"/>
</dbReference>
<evidence type="ECO:0000256" key="1">
    <source>
        <dbReference type="SAM" id="MobiDB-lite"/>
    </source>
</evidence>
<dbReference type="EMBL" id="ML741794">
    <property type="protein sequence ID" value="KAE8327086.1"/>
    <property type="molecule type" value="Genomic_DNA"/>
</dbReference>
<proteinExistence type="predicted"/>
<evidence type="ECO:0000256" key="2">
    <source>
        <dbReference type="SAM" id="Phobius"/>
    </source>
</evidence>
<keyword evidence="4" id="KW-1185">Reference proteome</keyword>
<feature type="region of interest" description="Disordered" evidence="1">
    <location>
        <begin position="163"/>
        <end position="209"/>
    </location>
</feature>
<keyword evidence="2" id="KW-0472">Membrane</keyword>
<dbReference type="AlphaFoldDB" id="A0A5N6X435"/>
<sequence>MGDFHNASVFRLHKRRHDGPLGFFTGRDGRKSTQDYLVPPKPAPTWSWPKLFLRALPCDVEEDPNSAPQVIFSPDSKSVPPVFSIPDSEHFAPQVFVPDPNEKYLNPTVQSYGAHPSIPNHAANPPLAIEQTSKKRKWTWIVAAAVAVVIIVVAAVVGGVVGSRNAHKDSSSSDTAATATSSSSANNTTVSSSTSTTPTSTSTTSASTTATPIQTDFGATVHMYANDTCGGTDDSFSVLNSSSQKCVVVPSDKRSIRVSQNDGCNVFTWSGSNCAGSSYNVSDTDCHAVLYAAVSVDC</sequence>
<reference evidence="4" key="1">
    <citation type="submission" date="2019-04" db="EMBL/GenBank/DDBJ databases">
        <title>Friends and foes A comparative genomics studyof 23 Aspergillus species from section Flavi.</title>
        <authorList>
            <consortium name="DOE Joint Genome Institute"/>
            <person name="Kjaerbolling I."/>
            <person name="Vesth T."/>
            <person name="Frisvad J.C."/>
            <person name="Nybo J.L."/>
            <person name="Theobald S."/>
            <person name="Kildgaard S."/>
            <person name="Isbrandt T."/>
            <person name="Kuo A."/>
            <person name="Sato A."/>
            <person name="Lyhne E.K."/>
            <person name="Kogle M.E."/>
            <person name="Wiebenga A."/>
            <person name="Kun R.S."/>
            <person name="Lubbers R.J."/>
            <person name="Makela M.R."/>
            <person name="Barry K."/>
            <person name="Chovatia M."/>
            <person name="Clum A."/>
            <person name="Daum C."/>
            <person name="Haridas S."/>
            <person name="He G."/>
            <person name="LaButti K."/>
            <person name="Lipzen A."/>
            <person name="Mondo S."/>
            <person name="Riley R."/>
            <person name="Salamov A."/>
            <person name="Simmons B.A."/>
            <person name="Magnuson J.K."/>
            <person name="Henrissat B."/>
            <person name="Mortensen U.H."/>
            <person name="Larsen T.O."/>
            <person name="Devries R.P."/>
            <person name="Grigoriev I.V."/>
            <person name="Machida M."/>
            <person name="Baker S.E."/>
            <person name="Andersen M.R."/>
        </authorList>
    </citation>
    <scope>NUCLEOTIDE SEQUENCE [LARGE SCALE GENOMIC DNA]</scope>
    <source>
        <strain evidence="4">CBS 130017</strain>
    </source>
</reference>
<feature type="compositionally biased region" description="Low complexity" evidence="1">
    <location>
        <begin position="172"/>
        <end position="209"/>
    </location>
</feature>
<gene>
    <name evidence="3" type="ORF">BDV39DRAFT_205218</name>
</gene>
<organism evidence="3 4">
    <name type="scientific">Aspergillus sergii</name>
    <dbReference type="NCBI Taxonomy" id="1034303"/>
    <lineage>
        <taxon>Eukaryota</taxon>
        <taxon>Fungi</taxon>
        <taxon>Dikarya</taxon>
        <taxon>Ascomycota</taxon>
        <taxon>Pezizomycotina</taxon>
        <taxon>Eurotiomycetes</taxon>
        <taxon>Eurotiomycetidae</taxon>
        <taxon>Eurotiales</taxon>
        <taxon>Aspergillaceae</taxon>
        <taxon>Aspergillus</taxon>
        <taxon>Aspergillus subgen. Circumdati</taxon>
    </lineage>
</organism>